<evidence type="ECO:0000313" key="1">
    <source>
        <dbReference type="EMBL" id="GER91814.1"/>
    </source>
</evidence>
<name>A0A5J4KR11_9CHLR</name>
<dbReference type="EMBL" id="BKZW01000004">
    <property type="protein sequence ID" value="GER91814.1"/>
    <property type="molecule type" value="Genomic_DNA"/>
</dbReference>
<proteinExistence type="predicted"/>
<gene>
    <name evidence="1" type="ORF">KDW_59760</name>
</gene>
<accession>A0A5J4KR11</accession>
<keyword evidence="2" id="KW-1185">Reference proteome</keyword>
<protein>
    <submittedName>
        <fullName evidence="1">Uncharacterized protein</fullName>
    </submittedName>
</protein>
<comment type="caution">
    <text evidence="1">The sequence shown here is derived from an EMBL/GenBank/DDBJ whole genome shotgun (WGS) entry which is preliminary data.</text>
</comment>
<dbReference type="Proteomes" id="UP000326912">
    <property type="component" value="Unassembled WGS sequence"/>
</dbReference>
<organism evidence="1 2">
    <name type="scientific">Dictyobacter vulcani</name>
    <dbReference type="NCBI Taxonomy" id="2607529"/>
    <lineage>
        <taxon>Bacteria</taxon>
        <taxon>Bacillati</taxon>
        <taxon>Chloroflexota</taxon>
        <taxon>Ktedonobacteria</taxon>
        <taxon>Ktedonobacterales</taxon>
        <taxon>Dictyobacteraceae</taxon>
        <taxon>Dictyobacter</taxon>
    </lineage>
</organism>
<reference evidence="1 2" key="1">
    <citation type="submission" date="2019-10" db="EMBL/GenBank/DDBJ databases">
        <title>Dictyobacter vulcani sp. nov., within the class Ktedonobacteria, isolated from soil of volcanic Mt. Zao.</title>
        <authorList>
            <person name="Zheng Y."/>
            <person name="Wang C.M."/>
            <person name="Sakai Y."/>
            <person name="Abe K."/>
            <person name="Yokota A."/>
            <person name="Yabe S."/>
        </authorList>
    </citation>
    <scope>NUCLEOTIDE SEQUENCE [LARGE SCALE GENOMIC DNA]</scope>
    <source>
        <strain evidence="1 2">W12</strain>
    </source>
</reference>
<sequence length="39" mass="4620">MKNDEKMLKYISDYVGHELFERTIHSTIFKMKEGNDAIS</sequence>
<dbReference type="AlphaFoldDB" id="A0A5J4KR11"/>
<evidence type="ECO:0000313" key="2">
    <source>
        <dbReference type="Proteomes" id="UP000326912"/>
    </source>
</evidence>